<dbReference type="GO" id="GO:0009279">
    <property type="term" value="C:cell outer membrane"/>
    <property type="evidence" value="ECO:0007669"/>
    <property type="project" value="UniProtKB-SubCell"/>
</dbReference>
<evidence type="ECO:0000256" key="15">
    <source>
        <dbReference type="RuleBase" id="RU003357"/>
    </source>
</evidence>
<evidence type="ECO:0000256" key="4">
    <source>
        <dbReference type="ARBA" id="ARBA00022452"/>
    </source>
</evidence>
<keyword evidence="4 14" id="KW-1134">Transmembrane beta strand</keyword>
<dbReference type="GO" id="GO:0015344">
    <property type="term" value="F:siderophore uptake transmembrane transporter activity"/>
    <property type="evidence" value="ECO:0007669"/>
    <property type="project" value="TreeGrafter"/>
</dbReference>
<dbReference type="InterPro" id="IPR037066">
    <property type="entry name" value="Plug_dom_sf"/>
</dbReference>
<evidence type="ECO:0000256" key="16">
    <source>
        <dbReference type="SAM" id="SignalP"/>
    </source>
</evidence>
<dbReference type="Pfam" id="PF07715">
    <property type="entry name" value="Plug"/>
    <property type="match status" value="1"/>
</dbReference>
<keyword evidence="6 14" id="KW-0812">Transmembrane</keyword>
<keyword evidence="10 15" id="KW-0798">TonB box</keyword>
<evidence type="ECO:0000256" key="6">
    <source>
        <dbReference type="ARBA" id="ARBA00022692"/>
    </source>
</evidence>
<keyword evidence="7 16" id="KW-0732">Signal</keyword>
<dbReference type="InterPro" id="IPR039426">
    <property type="entry name" value="TonB-dep_rcpt-like"/>
</dbReference>
<reference evidence="19" key="1">
    <citation type="submission" date="2017-05" db="EMBL/GenBank/DDBJ databases">
        <title>Complete and WGS of Bordetella genogroups.</title>
        <authorList>
            <person name="Spilker T."/>
            <person name="Lipuma J."/>
        </authorList>
    </citation>
    <scope>NUCLEOTIDE SEQUENCE [LARGE SCALE GENOMIC DNA]</scope>
    <source>
        <strain evidence="19">AU6712</strain>
    </source>
</reference>
<dbReference type="NCBIfam" id="TIGR01783">
    <property type="entry name" value="TonB-siderophor"/>
    <property type="match status" value="1"/>
</dbReference>
<accession>A0A261VKQ3</accession>
<evidence type="ECO:0000256" key="14">
    <source>
        <dbReference type="PROSITE-ProRule" id="PRU01360"/>
    </source>
</evidence>
<keyword evidence="11 14" id="KW-0472">Membrane</keyword>
<evidence type="ECO:0000256" key="11">
    <source>
        <dbReference type="ARBA" id="ARBA00023136"/>
    </source>
</evidence>
<evidence type="ECO:0000256" key="10">
    <source>
        <dbReference type="ARBA" id="ARBA00023077"/>
    </source>
</evidence>
<evidence type="ECO:0000313" key="19">
    <source>
        <dbReference type="Proteomes" id="UP000216429"/>
    </source>
</evidence>
<dbReference type="AlphaFoldDB" id="A0A261VKQ3"/>
<dbReference type="CDD" id="cd01347">
    <property type="entry name" value="ligand_gated_channel"/>
    <property type="match status" value="1"/>
</dbReference>
<name>A0A261VKQ3_9BORD</name>
<dbReference type="InterPro" id="IPR011662">
    <property type="entry name" value="Secretin/TonB_short_N"/>
</dbReference>
<evidence type="ECO:0000256" key="13">
    <source>
        <dbReference type="ARBA" id="ARBA00023237"/>
    </source>
</evidence>
<dbReference type="Pfam" id="PF07660">
    <property type="entry name" value="STN"/>
    <property type="match status" value="1"/>
</dbReference>
<dbReference type="GO" id="GO:0015891">
    <property type="term" value="P:siderophore transport"/>
    <property type="evidence" value="ECO:0007669"/>
    <property type="project" value="InterPro"/>
</dbReference>
<keyword evidence="8" id="KW-0408">Iron</keyword>
<dbReference type="Proteomes" id="UP000216429">
    <property type="component" value="Unassembled WGS sequence"/>
</dbReference>
<sequence>MTPSRRTRRHLAALLFATVLPPAMVQAQSRAVDVPAGPLAPALSRYAQQMGVALVLDAPQLAGLMSPGLRGTYDVEEGFARLLQNQPYRAVRTDAGYVLRPAPPAGVAELAAVPVYGGLSTGAFSGYAATDSNTAMKTDTPLLETPQSISVVGRDEMDSRGVQDIMDVVRYTAGITTNTYGPDNRGWDDISIRGFSSYYSSYRDGLALTPAGVSYYMSEPYGLERVDVLRGPSSMVFGQGDAGGIINKVSKQPNGSAIREVELQYGSFDRKQVGVDIGDAIGENGLSYRLVGLGLDSHDQDEYPDGHKIDRTRVYVAPSVRWQPNAGTSFTLYAEYLKHKSGEDPYYLNAYGRYTDVKMGDYSFSSFKQTQSSVGYHFETALNDNWKVAQNLRYAQISLDRRVVWVDSVDVDGRTLKRVARTWDDPLHQTGVDTQLQGKFRTGLAEHTFLAGMDWNEQIATANRYIGLAPDLDLYNPVYGMHVDMPADPLAHYRQTVQVLGLYAQDQIKLDSRWMLTLGGRQDYVKSTTHDYLAGDTTRQKDHAFSSRAALSYLFDAGWAPYLSYAESFLPNSGTDAAGSPFLPSRGKQVELGLKYQPAGRKLLATLALFDLRKTNVVTYDPVTFDARQIGKQKSQGVELEVKGEVVPRLNMTASYTYQDIKVKRSADPQEVGKTLVGIPAHSAAVWMDYLWGGGVGSGLGARYIGKRANDEYNTSFVGGVTLLDGSVYVERNAWRVALNVSNLLNRKYFSICYHDECYRGTERNITLTARYRY</sequence>
<dbReference type="RefSeq" id="WP_094811427.1">
    <property type="nucleotide sequence ID" value="NZ_NEVU01000002.1"/>
</dbReference>
<comment type="similarity">
    <text evidence="2 14 15">Belongs to the TonB-dependent receptor family.</text>
</comment>
<evidence type="ECO:0000256" key="1">
    <source>
        <dbReference type="ARBA" id="ARBA00004571"/>
    </source>
</evidence>
<evidence type="ECO:0000259" key="17">
    <source>
        <dbReference type="SMART" id="SM00965"/>
    </source>
</evidence>
<dbReference type="EMBL" id="NEVU01000002">
    <property type="protein sequence ID" value="OZI74082.1"/>
    <property type="molecule type" value="Genomic_DNA"/>
</dbReference>
<evidence type="ECO:0000256" key="9">
    <source>
        <dbReference type="ARBA" id="ARBA00023065"/>
    </source>
</evidence>
<dbReference type="InterPro" id="IPR000531">
    <property type="entry name" value="Beta-barrel_TonB"/>
</dbReference>
<dbReference type="InterPro" id="IPR036942">
    <property type="entry name" value="Beta-barrel_TonB_sf"/>
</dbReference>
<evidence type="ECO:0000256" key="8">
    <source>
        <dbReference type="ARBA" id="ARBA00023004"/>
    </source>
</evidence>
<keyword evidence="9" id="KW-0406">Ion transport</keyword>
<dbReference type="Pfam" id="PF00593">
    <property type="entry name" value="TonB_dep_Rec_b-barrel"/>
    <property type="match status" value="1"/>
</dbReference>
<feature type="signal peptide" evidence="16">
    <location>
        <begin position="1"/>
        <end position="27"/>
    </location>
</feature>
<dbReference type="Gene3D" id="2.40.170.20">
    <property type="entry name" value="TonB-dependent receptor, beta-barrel domain"/>
    <property type="match status" value="1"/>
</dbReference>
<dbReference type="Gene3D" id="3.55.50.30">
    <property type="match status" value="1"/>
</dbReference>
<feature type="chain" id="PRO_5013374548" evidence="16">
    <location>
        <begin position="28"/>
        <end position="774"/>
    </location>
</feature>
<evidence type="ECO:0000313" key="18">
    <source>
        <dbReference type="EMBL" id="OZI74082.1"/>
    </source>
</evidence>
<dbReference type="SMART" id="SM00965">
    <property type="entry name" value="STN"/>
    <property type="match status" value="1"/>
</dbReference>
<dbReference type="PANTHER" id="PTHR32552">
    <property type="entry name" value="FERRICHROME IRON RECEPTOR-RELATED"/>
    <property type="match status" value="1"/>
</dbReference>
<evidence type="ECO:0000256" key="12">
    <source>
        <dbReference type="ARBA" id="ARBA00023170"/>
    </source>
</evidence>
<proteinExistence type="inferred from homology"/>
<comment type="caution">
    <text evidence="18">The sequence shown here is derived from an EMBL/GenBank/DDBJ whole genome shotgun (WGS) entry which is preliminary data.</text>
</comment>
<dbReference type="InterPro" id="IPR012910">
    <property type="entry name" value="Plug_dom"/>
</dbReference>
<keyword evidence="12 18" id="KW-0675">Receptor</keyword>
<protein>
    <submittedName>
        <fullName evidence="18">TonB-dependent siderophore receptor</fullName>
    </submittedName>
</protein>
<keyword evidence="5" id="KW-0410">Iron transport</keyword>
<comment type="subcellular location">
    <subcellularLocation>
        <location evidence="1 14">Cell outer membrane</location>
        <topology evidence="1 14">Multi-pass membrane protein</topology>
    </subcellularLocation>
</comment>
<keyword evidence="3 14" id="KW-0813">Transport</keyword>
<feature type="domain" description="Secretin/TonB short N-terminal" evidence="17">
    <location>
        <begin position="52"/>
        <end position="102"/>
    </location>
</feature>
<dbReference type="InterPro" id="IPR010105">
    <property type="entry name" value="TonB_sidphr_rcpt"/>
</dbReference>
<dbReference type="FunFam" id="2.170.130.10:FF:000001">
    <property type="entry name" value="Catecholate siderophore TonB-dependent receptor"/>
    <property type="match status" value="1"/>
</dbReference>
<keyword evidence="19" id="KW-1185">Reference proteome</keyword>
<dbReference type="PANTHER" id="PTHR32552:SF68">
    <property type="entry name" value="FERRICHROME OUTER MEMBRANE TRANSPORTER_PHAGE RECEPTOR"/>
    <property type="match status" value="1"/>
</dbReference>
<evidence type="ECO:0000256" key="2">
    <source>
        <dbReference type="ARBA" id="ARBA00009810"/>
    </source>
</evidence>
<evidence type="ECO:0000256" key="5">
    <source>
        <dbReference type="ARBA" id="ARBA00022496"/>
    </source>
</evidence>
<gene>
    <name evidence="18" type="ORF">CAL22_06165</name>
</gene>
<dbReference type="GO" id="GO:0038023">
    <property type="term" value="F:signaling receptor activity"/>
    <property type="evidence" value="ECO:0007669"/>
    <property type="project" value="InterPro"/>
</dbReference>
<dbReference type="Gene3D" id="2.170.130.10">
    <property type="entry name" value="TonB-dependent receptor, plug domain"/>
    <property type="match status" value="1"/>
</dbReference>
<evidence type="ECO:0000256" key="3">
    <source>
        <dbReference type="ARBA" id="ARBA00022448"/>
    </source>
</evidence>
<organism evidence="18 19">
    <name type="scientific">Bordetella genomosp. 12</name>
    <dbReference type="NCBI Taxonomy" id="463035"/>
    <lineage>
        <taxon>Bacteria</taxon>
        <taxon>Pseudomonadati</taxon>
        <taxon>Pseudomonadota</taxon>
        <taxon>Betaproteobacteria</taxon>
        <taxon>Burkholderiales</taxon>
        <taxon>Alcaligenaceae</taxon>
        <taxon>Bordetella</taxon>
    </lineage>
</organism>
<keyword evidence="13 14" id="KW-0998">Cell outer membrane</keyword>
<evidence type="ECO:0000256" key="7">
    <source>
        <dbReference type="ARBA" id="ARBA00022729"/>
    </source>
</evidence>
<dbReference type="SUPFAM" id="SSF56935">
    <property type="entry name" value="Porins"/>
    <property type="match status" value="1"/>
</dbReference>
<dbReference type="OrthoDB" id="127311at2"/>
<dbReference type="PROSITE" id="PS52016">
    <property type="entry name" value="TONB_DEPENDENT_REC_3"/>
    <property type="match status" value="1"/>
</dbReference>